<protein>
    <recommendedName>
        <fullName evidence="4">DUF4148 domain-containing protein</fullName>
    </recommendedName>
</protein>
<keyword evidence="1" id="KW-0732">Signal</keyword>
<feature type="signal peptide" evidence="1">
    <location>
        <begin position="1"/>
        <end position="23"/>
    </location>
</feature>
<evidence type="ECO:0000313" key="2">
    <source>
        <dbReference type="EMBL" id="MCB8876126.1"/>
    </source>
</evidence>
<sequence length="96" mass="9462">MKSGLLFSATASLMLLGSTAVFAQQYAAPDAVTLKPGQAASPVAAAPVAAPQANVSIISLKPGETVNTASAQDFGATAVHHEQAGSFQLLAPGQAG</sequence>
<feature type="chain" id="PRO_5038109819" description="DUF4148 domain-containing protein" evidence="1">
    <location>
        <begin position="24"/>
        <end position="96"/>
    </location>
</feature>
<dbReference type="EMBL" id="JAESVB010000005">
    <property type="protein sequence ID" value="MCB8876126.1"/>
    <property type="molecule type" value="Genomic_DNA"/>
</dbReference>
<name>A0A963YSG6_9PROT</name>
<organism evidence="2 3">
    <name type="scientific">Acidisoma silvae</name>
    <dbReference type="NCBI Taxonomy" id="2802396"/>
    <lineage>
        <taxon>Bacteria</taxon>
        <taxon>Pseudomonadati</taxon>
        <taxon>Pseudomonadota</taxon>
        <taxon>Alphaproteobacteria</taxon>
        <taxon>Acetobacterales</taxon>
        <taxon>Acidocellaceae</taxon>
        <taxon>Acidisoma</taxon>
    </lineage>
</organism>
<evidence type="ECO:0008006" key="4">
    <source>
        <dbReference type="Google" id="ProtNLM"/>
    </source>
</evidence>
<dbReference type="Proteomes" id="UP000708298">
    <property type="component" value="Unassembled WGS sequence"/>
</dbReference>
<accession>A0A963YSG6</accession>
<proteinExistence type="predicted"/>
<reference evidence="2" key="1">
    <citation type="journal article" date="2021" name="Microorganisms">
        <title>Acidisoma silvae sp. nov. and Acidisomacellulosilytica sp. nov., Two Acidophilic Bacteria Isolated from Decaying Wood, Hydrolyzing Cellulose and Producing Poly-3-hydroxybutyrate.</title>
        <authorList>
            <person name="Mieszkin S."/>
            <person name="Pouder E."/>
            <person name="Uroz S."/>
            <person name="Simon-Colin C."/>
            <person name="Alain K."/>
        </authorList>
    </citation>
    <scope>NUCLEOTIDE SEQUENCE</scope>
    <source>
        <strain evidence="2">HW T2.11</strain>
    </source>
</reference>
<dbReference type="RefSeq" id="WP_227321785.1">
    <property type="nucleotide sequence ID" value="NZ_JAESVB010000005.1"/>
</dbReference>
<evidence type="ECO:0000313" key="3">
    <source>
        <dbReference type="Proteomes" id="UP000708298"/>
    </source>
</evidence>
<keyword evidence="3" id="KW-1185">Reference proteome</keyword>
<comment type="caution">
    <text evidence="2">The sequence shown here is derived from an EMBL/GenBank/DDBJ whole genome shotgun (WGS) entry which is preliminary data.</text>
</comment>
<reference evidence="2" key="2">
    <citation type="submission" date="2021-01" db="EMBL/GenBank/DDBJ databases">
        <authorList>
            <person name="Mieszkin S."/>
            <person name="Pouder E."/>
            <person name="Alain K."/>
        </authorList>
    </citation>
    <scope>NUCLEOTIDE SEQUENCE</scope>
    <source>
        <strain evidence="2">HW T2.11</strain>
    </source>
</reference>
<evidence type="ECO:0000256" key="1">
    <source>
        <dbReference type="SAM" id="SignalP"/>
    </source>
</evidence>
<gene>
    <name evidence="2" type="ORF">ASILVAE211_13115</name>
</gene>
<dbReference type="AlphaFoldDB" id="A0A963YSG6"/>